<accession>A0A445I389</accession>
<dbReference type="Proteomes" id="UP000289340">
    <property type="component" value="Chromosome 11"/>
</dbReference>
<feature type="active site" description="Proton acceptor" evidence="4">
    <location>
        <position position="273"/>
    </location>
</feature>
<dbReference type="Gene3D" id="3.40.50.150">
    <property type="entry name" value="Vaccinia Virus protein VP39"/>
    <property type="match status" value="1"/>
</dbReference>
<dbReference type="GO" id="GO:0008757">
    <property type="term" value="F:S-adenosylmethionine-dependent methyltransferase activity"/>
    <property type="evidence" value="ECO:0007669"/>
    <property type="project" value="UniProtKB-ARBA"/>
</dbReference>
<dbReference type="PANTHER" id="PTHR11746">
    <property type="entry name" value="O-METHYLTRANSFERASE"/>
    <property type="match status" value="1"/>
</dbReference>
<dbReference type="SUPFAM" id="SSF53335">
    <property type="entry name" value="S-adenosyl-L-methionine-dependent methyltransferases"/>
    <property type="match status" value="1"/>
</dbReference>
<dbReference type="CDD" id="cd02440">
    <property type="entry name" value="AdoMet_MTases"/>
    <property type="match status" value="1"/>
</dbReference>
<evidence type="ECO:0000256" key="3">
    <source>
        <dbReference type="ARBA" id="ARBA00022691"/>
    </source>
</evidence>
<organism evidence="7 8">
    <name type="scientific">Glycine soja</name>
    <name type="common">Wild soybean</name>
    <dbReference type="NCBI Taxonomy" id="3848"/>
    <lineage>
        <taxon>Eukaryota</taxon>
        <taxon>Viridiplantae</taxon>
        <taxon>Streptophyta</taxon>
        <taxon>Embryophyta</taxon>
        <taxon>Tracheophyta</taxon>
        <taxon>Spermatophyta</taxon>
        <taxon>Magnoliopsida</taxon>
        <taxon>eudicotyledons</taxon>
        <taxon>Gunneridae</taxon>
        <taxon>Pentapetalae</taxon>
        <taxon>rosids</taxon>
        <taxon>fabids</taxon>
        <taxon>Fabales</taxon>
        <taxon>Fabaceae</taxon>
        <taxon>Papilionoideae</taxon>
        <taxon>50 kb inversion clade</taxon>
        <taxon>NPAAA clade</taxon>
        <taxon>indigoferoid/millettioid clade</taxon>
        <taxon>Phaseoleae</taxon>
        <taxon>Glycine</taxon>
        <taxon>Glycine subgen. Soja</taxon>
    </lineage>
</organism>
<reference evidence="7 8" key="1">
    <citation type="submission" date="2018-09" db="EMBL/GenBank/DDBJ databases">
        <title>A high-quality reference genome of wild soybean provides a powerful tool to mine soybean genomes.</title>
        <authorList>
            <person name="Xie M."/>
            <person name="Chung C.Y.L."/>
            <person name="Li M.-W."/>
            <person name="Wong F.-L."/>
            <person name="Chan T.-F."/>
            <person name="Lam H.-M."/>
        </authorList>
    </citation>
    <scope>NUCLEOTIDE SEQUENCE [LARGE SCALE GENOMIC DNA]</scope>
    <source>
        <strain evidence="8">cv. W05</strain>
        <tissue evidence="7">Hypocotyl of etiolated seedlings</tissue>
    </source>
</reference>
<dbReference type="InterPro" id="IPR036390">
    <property type="entry name" value="WH_DNA-bd_sf"/>
</dbReference>
<dbReference type="InterPro" id="IPR016461">
    <property type="entry name" value="COMT-like"/>
</dbReference>
<dbReference type="AlphaFoldDB" id="A0A445I389"/>
<keyword evidence="1 7" id="KW-0489">Methyltransferase</keyword>
<dbReference type="GO" id="GO:0046983">
    <property type="term" value="F:protein dimerization activity"/>
    <property type="evidence" value="ECO:0007669"/>
    <property type="project" value="InterPro"/>
</dbReference>
<gene>
    <name evidence="7" type="ORF">D0Y65_030322</name>
</gene>
<dbReference type="InterPro" id="IPR036388">
    <property type="entry name" value="WH-like_DNA-bd_sf"/>
</dbReference>
<evidence type="ECO:0000256" key="1">
    <source>
        <dbReference type="ARBA" id="ARBA00022603"/>
    </source>
</evidence>
<dbReference type="Gene3D" id="1.10.10.10">
    <property type="entry name" value="Winged helix-like DNA-binding domain superfamily/Winged helix DNA-binding domain"/>
    <property type="match status" value="1"/>
</dbReference>
<evidence type="ECO:0000259" key="5">
    <source>
        <dbReference type="Pfam" id="PF00891"/>
    </source>
</evidence>
<feature type="domain" description="O-methyltransferase C-terminal" evidence="5">
    <location>
        <begin position="148"/>
        <end position="346"/>
    </location>
</feature>
<dbReference type="InterPro" id="IPR001077">
    <property type="entry name" value="COMT_C"/>
</dbReference>
<evidence type="ECO:0000259" key="6">
    <source>
        <dbReference type="Pfam" id="PF08100"/>
    </source>
</evidence>
<dbReference type="InterPro" id="IPR029063">
    <property type="entry name" value="SAM-dependent_MTases_sf"/>
</dbReference>
<dbReference type="GO" id="GO:0032259">
    <property type="term" value="P:methylation"/>
    <property type="evidence" value="ECO:0007669"/>
    <property type="project" value="UniProtKB-KW"/>
</dbReference>
<keyword evidence="8" id="KW-1185">Reference proteome</keyword>
<dbReference type="Gramene" id="XM_028333797.1">
    <property type="protein sequence ID" value="XP_028189598.1"/>
    <property type="gene ID" value="LOC114375931"/>
</dbReference>
<dbReference type="SUPFAM" id="SSF46785">
    <property type="entry name" value="Winged helix' DNA-binding domain"/>
    <property type="match status" value="1"/>
</dbReference>
<dbReference type="PIRSF" id="PIRSF005739">
    <property type="entry name" value="O-mtase"/>
    <property type="match status" value="1"/>
</dbReference>
<dbReference type="EMBL" id="QZWG01000011">
    <property type="protein sequence ID" value="RZB80568.1"/>
    <property type="molecule type" value="Genomic_DNA"/>
</dbReference>
<feature type="domain" description="O-methyltransferase dimerisation" evidence="6">
    <location>
        <begin position="34"/>
        <end position="120"/>
    </location>
</feature>
<evidence type="ECO:0000256" key="2">
    <source>
        <dbReference type="ARBA" id="ARBA00022679"/>
    </source>
</evidence>
<dbReference type="FunFam" id="1.10.10.10:FF:000894">
    <property type="entry name" value="Caffeic acid O-methyltransferase"/>
    <property type="match status" value="1"/>
</dbReference>
<dbReference type="Pfam" id="PF08100">
    <property type="entry name" value="Dimerisation"/>
    <property type="match status" value="1"/>
</dbReference>
<keyword evidence="3" id="KW-0949">S-adenosyl-L-methionine</keyword>
<dbReference type="SMR" id="A0A445I389"/>
<protein>
    <submittedName>
        <fullName evidence="7">Isoliquiritigenin 2'-O-methyltransferase</fullName>
    </submittedName>
</protein>
<keyword evidence="2 7" id="KW-0808">Transferase</keyword>
<comment type="caution">
    <text evidence="7">The sequence shown here is derived from an EMBL/GenBank/DDBJ whole genome shotgun (WGS) entry which is preliminary data.</text>
</comment>
<evidence type="ECO:0000313" key="7">
    <source>
        <dbReference type="EMBL" id="RZB80568.1"/>
    </source>
</evidence>
<dbReference type="InterPro" id="IPR012967">
    <property type="entry name" value="COMT_dimerisation"/>
</dbReference>
<dbReference type="PROSITE" id="PS51683">
    <property type="entry name" value="SAM_OMT_II"/>
    <property type="match status" value="1"/>
</dbReference>
<dbReference type="Pfam" id="PF00891">
    <property type="entry name" value="Methyltransf_2"/>
    <property type="match status" value="1"/>
</dbReference>
<sequence>MGSNYEEILPLPKCSPHDEDNACLSAMQLSFSPMVYTAVLNAAIELNLFEIIAKANPPGMSASEVASKLPTQHKNLPKRLDRMLCLLASHSLLTCSTSTKEDGGVERLYELSPVGKYFVNDETTGSLALFSTFMNHGTLVDAFLNFKEILLDCDNGLYIKVHGMPIYQGIQSDPAWDHTFNKAMANICTREMTKILEIYTGFEGISLLIDVGGGVGQCLNMIIYKYPSIKGVNFDLPQVIQQAPTYPGIEHFEGDMFESVPKGDAILLKGILHNWSDENCLKILNNCYKALPENGKLVVVDFIMPEAVQSTEADKMVTSFDNLMFLDGGSERTEKEFLNLCKCSDFSSFQVVCRAFTALGVMEFYK</sequence>
<dbReference type="GO" id="GO:0008171">
    <property type="term" value="F:O-methyltransferase activity"/>
    <property type="evidence" value="ECO:0007669"/>
    <property type="project" value="InterPro"/>
</dbReference>
<name>A0A445I389_GLYSO</name>
<evidence type="ECO:0000256" key="4">
    <source>
        <dbReference type="PIRSR" id="PIRSR005739-1"/>
    </source>
</evidence>
<proteinExistence type="predicted"/>
<evidence type="ECO:0000313" key="8">
    <source>
        <dbReference type="Proteomes" id="UP000289340"/>
    </source>
</evidence>